<evidence type="ECO:0000313" key="2">
    <source>
        <dbReference type="Proteomes" id="UP001175227"/>
    </source>
</evidence>
<protein>
    <submittedName>
        <fullName evidence="1">Uncharacterized protein</fullName>
    </submittedName>
</protein>
<name>A0AA39TWX1_9AGAR</name>
<comment type="caution">
    <text evidence="1">The sequence shown here is derived from an EMBL/GenBank/DDBJ whole genome shotgun (WGS) entry which is preliminary data.</text>
</comment>
<dbReference type="Proteomes" id="UP001175227">
    <property type="component" value="Unassembled WGS sequence"/>
</dbReference>
<evidence type="ECO:0000313" key="1">
    <source>
        <dbReference type="EMBL" id="KAK0472317.1"/>
    </source>
</evidence>
<proteinExistence type="predicted"/>
<organism evidence="1 2">
    <name type="scientific">Armillaria novae-zelandiae</name>
    <dbReference type="NCBI Taxonomy" id="153914"/>
    <lineage>
        <taxon>Eukaryota</taxon>
        <taxon>Fungi</taxon>
        <taxon>Dikarya</taxon>
        <taxon>Basidiomycota</taxon>
        <taxon>Agaricomycotina</taxon>
        <taxon>Agaricomycetes</taxon>
        <taxon>Agaricomycetidae</taxon>
        <taxon>Agaricales</taxon>
        <taxon>Marasmiineae</taxon>
        <taxon>Physalacriaceae</taxon>
        <taxon>Armillaria</taxon>
    </lineage>
</organism>
<reference evidence="1" key="1">
    <citation type="submission" date="2023-06" db="EMBL/GenBank/DDBJ databases">
        <authorList>
            <consortium name="Lawrence Berkeley National Laboratory"/>
            <person name="Ahrendt S."/>
            <person name="Sahu N."/>
            <person name="Indic B."/>
            <person name="Wong-Bajracharya J."/>
            <person name="Merenyi Z."/>
            <person name="Ke H.-M."/>
            <person name="Monk M."/>
            <person name="Kocsube S."/>
            <person name="Drula E."/>
            <person name="Lipzen A."/>
            <person name="Balint B."/>
            <person name="Henrissat B."/>
            <person name="Andreopoulos B."/>
            <person name="Martin F.M."/>
            <person name="Harder C.B."/>
            <person name="Rigling D."/>
            <person name="Ford K.L."/>
            <person name="Foster G.D."/>
            <person name="Pangilinan J."/>
            <person name="Papanicolaou A."/>
            <person name="Barry K."/>
            <person name="LaButti K."/>
            <person name="Viragh M."/>
            <person name="Koriabine M."/>
            <person name="Yan M."/>
            <person name="Riley R."/>
            <person name="Champramary S."/>
            <person name="Plett K.L."/>
            <person name="Tsai I.J."/>
            <person name="Slot J."/>
            <person name="Sipos G."/>
            <person name="Plett J."/>
            <person name="Nagy L.G."/>
            <person name="Grigoriev I.V."/>
        </authorList>
    </citation>
    <scope>NUCLEOTIDE SEQUENCE</scope>
    <source>
        <strain evidence="1">ICMP 16352</strain>
    </source>
</reference>
<keyword evidence="2" id="KW-1185">Reference proteome</keyword>
<dbReference type="AlphaFoldDB" id="A0AA39TWX1"/>
<dbReference type="EMBL" id="JAUEPR010000041">
    <property type="protein sequence ID" value="KAK0472317.1"/>
    <property type="molecule type" value="Genomic_DNA"/>
</dbReference>
<gene>
    <name evidence="1" type="ORF">IW261DRAFT_1611622</name>
</gene>
<accession>A0AA39TWX1</accession>
<sequence>MTPHYFGIAVAAIVSVNTPLPTSRCDDERPMAECAPGKPSPPNAILGYALHGKNCRFTPQLPTVQYASSPRINVKLLLLLERFTASTYVLLLSPVHHLAVPLRKVPLLSSSQSFAGVSIRRREDC</sequence>